<keyword evidence="16" id="KW-0472">Membrane</keyword>
<evidence type="ECO:0000313" key="23">
    <source>
        <dbReference type="EMBL" id="SAM65740.1"/>
    </source>
</evidence>
<evidence type="ECO:0000256" key="8">
    <source>
        <dbReference type="ARBA" id="ARBA00022692"/>
    </source>
</evidence>
<keyword evidence="23" id="KW-0560">Oxidoreductase</keyword>
<keyword evidence="6 19" id="KW-0813">Transport</keyword>
<dbReference type="InterPro" id="IPR036922">
    <property type="entry name" value="Rieske_2Fe-2S_sf"/>
</dbReference>
<evidence type="ECO:0000256" key="2">
    <source>
        <dbReference type="ARBA" id="ARBA00004162"/>
    </source>
</evidence>
<evidence type="ECO:0000256" key="17">
    <source>
        <dbReference type="ARBA" id="ARBA00023157"/>
    </source>
</evidence>
<dbReference type="NCBIfam" id="TIGR01416">
    <property type="entry name" value="Rieske_proteo"/>
    <property type="match status" value="1"/>
</dbReference>
<comment type="miscellaneous">
    <text evidence="19">The Rieske protein is a high potential 2Fe-2S protein.</text>
</comment>
<accession>A0A1C3H4R4</accession>
<dbReference type="GO" id="GO:0046872">
    <property type="term" value="F:metal ion binding"/>
    <property type="evidence" value="ECO:0007669"/>
    <property type="project" value="UniProtKB-KW"/>
</dbReference>
<comment type="cofactor">
    <cofactor evidence="19">
        <name>[2Fe-2S] cluster</name>
        <dbReference type="ChEBI" id="CHEBI:190135"/>
    </cofactor>
    <text evidence="19">Binds 1 [2Fe-2S] cluster per subunit.</text>
</comment>
<dbReference type="InterPro" id="IPR006317">
    <property type="entry name" value="Ubiquinol_cyt_c_Rdtase_Fe-S-su"/>
</dbReference>
<comment type="catalytic activity">
    <reaction evidence="18 19">
        <text>a quinol + 2 Fe(III)-[cytochrome c](out) = a quinone + 2 Fe(II)-[cytochrome c](out) + 2 H(+)(out)</text>
        <dbReference type="Rhea" id="RHEA:11484"/>
        <dbReference type="Rhea" id="RHEA-COMP:10350"/>
        <dbReference type="Rhea" id="RHEA-COMP:14399"/>
        <dbReference type="ChEBI" id="CHEBI:15378"/>
        <dbReference type="ChEBI" id="CHEBI:24646"/>
        <dbReference type="ChEBI" id="CHEBI:29033"/>
        <dbReference type="ChEBI" id="CHEBI:29034"/>
        <dbReference type="ChEBI" id="CHEBI:132124"/>
        <dbReference type="EC" id="7.1.1.8"/>
    </reaction>
</comment>
<evidence type="ECO:0000256" key="6">
    <source>
        <dbReference type="ARBA" id="ARBA00022448"/>
    </source>
</evidence>
<reference evidence="24" key="1">
    <citation type="submission" date="2016-04" db="EMBL/GenBank/DDBJ databases">
        <authorList>
            <person name="Tagini F."/>
        </authorList>
    </citation>
    <scope>NUCLEOTIDE SEQUENCE [LARGE SCALE GENOMIC DNA]</scope>
    <source>
        <strain evidence="24">CHUV0807</strain>
    </source>
</reference>
<evidence type="ECO:0000256" key="14">
    <source>
        <dbReference type="ARBA" id="ARBA00023004"/>
    </source>
</evidence>
<evidence type="ECO:0000256" key="16">
    <source>
        <dbReference type="ARBA" id="ARBA00023136"/>
    </source>
</evidence>
<dbReference type="Pfam" id="PF10399">
    <property type="entry name" value="UCR_Fe-S_N"/>
    <property type="match status" value="1"/>
</dbReference>
<keyword evidence="10" id="KW-0479">Metal-binding</keyword>
<evidence type="ECO:0000256" key="12">
    <source>
        <dbReference type="ARBA" id="ARBA00022982"/>
    </source>
</evidence>
<evidence type="ECO:0000256" key="3">
    <source>
        <dbReference type="ARBA" id="ARBA00011649"/>
    </source>
</evidence>
<keyword evidence="13" id="KW-1133">Transmembrane helix</keyword>
<evidence type="ECO:0000259" key="22">
    <source>
        <dbReference type="PROSITE" id="PS51296"/>
    </source>
</evidence>
<dbReference type="CDD" id="cd03470">
    <property type="entry name" value="Rieske_cytochrome_bc1"/>
    <property type="match status" value="1"/>
</dbReference>
<comment type="subunit">
    <text evidence="3 20">The main subunits of complex b-c1 are: cytochrome b, cytochrome c1 and the Rieske protein.</text>
</comment>
<evidence type="ECO:0000256" key="4">
    <source>
        <dbReference type="ARBA" id="ARBA00012951"/>
    </source>
</evidence>
<keyword evidence="15" id="KW-0411">Iron-sulfur</keyword>
<evidence type="ECO:0000256" key="5">
    <source>
        <dbReference type="ARBA" id="ARBA00019816"/>
    </source>
</evidence>
<dbReference type="InterPro" id="IPR019470">
    <property type="entry name" value="Ubiq_cytC_Rdtase_Fe-S_su_TAT"/>
</dbReference>
<dbReference type="GO" id="GO:0005886">
    <property type="term" value="C:plasma membrane"/>
    <property type="evidence" value="ECO:0007669"/>
    <property type="project" value="UniProtKB-SubCell"/>
</dbReference>
<dbReference type="EMBL" id="FKLO01000049">
    <property type="protein sequence ID" value="SAM65740.1"/>
    <property type="molecule type" value="Genomic_DNA"/>
</dbReference>
<evidence type="ECO:0000256" key="19">
    <source>
        <dbReference type="RuleBase" id="RU004494"/>
    </source>
</evidence>
<evidence type="ECO:0000256" key="15">
    <source>
        <dbReference type="ARBA" id="ARBA00023014"/>
    </source>
</evidence>
<dbReference type="PRINTS" id="PR00162">
    <property type="entry name" value="RIESKE"/>
</dbReference>
<dbReference type="InterPro" id="IPR014349">
    <property type="entry name" value="Rieske_Fe-S_prot"/>
</dbReference>
<evidence type="ECO:0000256" key="13">
    <source>
        <dbReference type="ARBA" id="ARBA00022989"/>
    </source>
</evidence>
<dbReference type="PROSITE" id="PS51296">
    <property type="entry name" value="RIESKE"/>
    <property type="match status" value="1"/>
</dbReference>
<dbReference type="SUPFAM" id="SSF50022">
    <property type="entry name" value="ISP domain"/>
    <property type="match status" value="1"/>
</dbReference>
<keyword evidence="9" id="KW-0001">2Fe-2S</keyword>
<dbReference type="InterPro" id="IPR005805">
    <property type="entry name" value="Rieske_Fe-S_prot_C"/>
</dbReference>
<dbReference type="Gene3D" id="1.20.5.510">
    <property type="entry name" value="Single helix bin"/>
    <property type="match status" value="1"/>
</dbReference>
<feature type="compositionally biased region" description="Basic and acidic residues" evidence="21">
    <location>
        <begin position="103"/>
        <end position="113"/>
    </location>
</feature>
<keyword evidence="7" id="KW-1003">Cell membrane</keyword>
<evidence type="ECO:0000256" key="11">
    <source>
        <dbReference type="ARBA" id="ARBA00022967"/>
    </source>
</evidence>
<keyword evidence="11" id="KW-1278">Translocase</keyword>
<dbReference type="InterPro" id="IPR017941">
    <property type="entry name" value="Rieske_2Fe-2S"/>
</dbReference>
<dbReference type="Gene3D" id="2.102.10.10">
    <property type="entry name" value="Rieske [2Fe-2S] iron-sulphur domain"/>
    <property type="match status" value="1"/>
</dbReference>
<dbReference type="GO" id="GO:0008121">
    <property type="term" value="F:quinol-cytochrome-c reductase activity"/>
    <property type="evidence" value="ECO:0007669"/>
    <property type="project" value="UniProtKB-EC"/>
</dbReference>
<feature type="region of interest" description="Disordered" evidence="21">
    <location>
        <begin position="99"/>
        <end position="118"/>
    </location>
</feature>
<evidence type="ECO:0000256" key="9">
    <source>
        <dbReference type="ARBA" id="ARBA00022714"/>
    </source>
</evidence>
<evidence type="ECO:0000256" key="10">
    <source>
        <dbReference type="ARBA" id="ARBA00022723"/>
    </source>
</evidence>
<proteinExistence type="predicted"/>
<dbReference type="EC" id="7.1.1.8" evidence="4 19"/>
<name>A0A1C3H4R4_9GAMM</name>
<evidence type="ECO:0000256" key="7">
    <source>
        <dbReference type="ARBA" id="ARBA00022475"/>
    </source>
</evidence>
<dbReference type="Pfam" id="PF00355">
    <property type="entry name" value="Rieske"/>
    <property type="match status" value="1"/>
</dbReference>
<sequence>MSNAANLKPVFIPAHPVENPARRKMLVAATTGATAVGAGFLAVPFLKSWLPSERAKAVGAPVEVDITKLEAGAMLTVLWQGKVVYLLRRTDEMLATLPQVGGDLRDPESKESLQPEYAQNEWRSERKDVLVMLGICTHLGCAPKLQSRAEGREVRGDATWEGGFFCPCHGSKFDYAGRVYKGVPAPTNLSIPPYNFKNDNLVVVGASSEGGQNG</sequence>
<keyword evidence="12 19" id="KW-0249">Electron transport</keyword>
<dbReference type="GO" id="GO:0051537">
    <property type="term" value="F:2 iron, 2 sulfur cluster binding"/>
    <property type="evidence" value="ECO:0007669"/>
    <property type="project" value="UniProtKB-KW"/>
</dbReference>
<evidence type="ECO:0000313" key="24">
    <source>
        <dbReference type="Proteomes" id="UP000190837"/>
    </source>
</evidence>
<dbReference type="GO" id="GO:0016491">
    <property type="term" value="F:oxidoreductase activity"/>
    <property type="evidence" value="ECO:0007669"/>
    <property type="project" value="UniProtKB-KW"/>
</dbReference>
<organism evidence="23 24">
    <name type="scientific">Cardiobacterium hominis</name>
    <dbReference type="NCBI Taxonomy" id="2718"/>
    <lineage>
        <taxon>Bacteria</taxon>
        <taxon>Pseudomonadati</taxon>
        <taxon>Pseudomonadota</taxon>
        <taxon>Gammaproteobacteria</taxon>
        <taxon>Cardiobacteriales</taxon>
        <taxon>Cardiobacteriaceae</taxon>
        <taxon>Cardiobacterium</taxon>
    </lineage>
</organism>
<dbReference type="RefSeq" id="WP_079540742.1">
    <property type="nucleotide sequence ID" value="NZ_FKLO01000049.1"/>
</dbReference>
<gene>
    <name evidence="23" type="ORF">CHUV0807_1398</name>
</gene>
<evidence type="ECO:0000256" key="1">
    <source>
        <dbReference type="ARBA" id="ARBA00002444"/>
    </source>
</evidence>
<keyword evidence="14" id="KW-0408">Iron</keyword>
<keyword evidence="8" id="KW-0812">Transmembrane</keyword>
<feature type="domain" description="Rieske" evidence="22">
    <location>
        <begin position="96"/>
        <end position="203"/>
    </location>
</feature>
<dbReference type="AlphaFoldDB" id="A0A1C3H4R4"/>
<dbReference type="PANTHER" id="PTHR10134">
    <property type="entry name" value="CYTOCHROME B-C1 COMPLEX SUBUNIT RIESKE, MITOCHONDRIAL"/>
    <property type="match status" value="1"/>
</dbReference>
<dbReference type="Proteomes" id="UP000190837">
    <property type="component" value="Unassembled WGS sequence"/>
</dbReference>
<evidence type="ECO:0000256" key="20">
    <source>
        <dbReference type="RuleBase" id="RU004497"/>
    </source>
</evidence>
<evidence type="ECO:0000256" key="21">
    <source>
        <dbReference type="SAM" id="MobiDB-lite"/>
    </source>
</evidence>
<protein>
    <recommendedName>
        <fullName evidence="5 19">Ubiquinol-cytochrome c reductase iron-sulfur subunit</fullName>
        <ecNumber evidence="4 19">7.1.1.8</ecNumber>
    </recommendedName>
</protein>
<keyword evidence="17" id="KW-1015">Disulfide bond</keyword>
<comment type="subcellular location">
    <subcellularLocation>
        <location evidence="2">Cell membrane</location>
        <topology evidence="2">Single-pass membrane protein</topology>
    </subcellularLocation>
</comment>
<evidence type="ECO:0000256" key="18">
    <source>
        <dbReference type="ARBA" id="ARBA00029351"/>
    </source>
</evidence>
<comment type="function">
    <text evidence="1">Component of the ubiquinol-cytochrome c reductase complex (complex III or cytochrome b-c1 complex), which is a respiratory chain that generates an electrochemical potential coupled to ATP synthesis.</text>
</comment>